<accession>A0A1V8TJ26</accession>
<comment type="caution">
    <text evidence="1">The sequence shown here is derived from an EMBL/GenBank/DDBJ whole genome shotgun (WGS) entry which is preliminary data.</text>
</comment>
<organism evidence="1 2">
    <name type="scientific">Cryoendolithus antarcticus</name>
    <dbReference type="NCBI Taxonomy" id="1507870"/>
    <lineage>
        <taxon>Eukaryota</taxon>
        <taxon>Fungi</taxon>
        <taxon>Dikarya</taxon>
        <taxon>Ascomycota</taxon>
        <taxon>Pezizomycotina</taxon>
        <taxon>Dothideomycetes</taxon>
        <taxon>Dothideomycetidae</taxon>
        <taxon>Cladosporiales</taxon>
        <taxon>Cladosporiaceae</taxon>
        <taxon>Cryoendolithus</taxon>
    </lineage>
</organism>
<gene>
    <name evidence="1" type="ORF">B0A48_05497</name>
</gene>
<proteinExistence type="predicted"/>
<dbReference type="AlphaFoldDB" id="A0A1V8TJ26"/>
<dbReference type="InParanoid" id="A0A1V8TJ26"/>
<keyword evidence="2" id="KW-1185">Reference proteome</keyword>
<protein>
    <submittedName>
        <fullName evidence="1">Uncharacterized protein</fullName>
    </submittedName>
</protein>
<dbReference type="EMBL" id="NAJO01000007">
    <property type="protein sequence ID" value="OQO11241.1"/>
    <property type="molecule type" value="Genomic_DNA"/>
</dbReference>
<dbReference type="OrthoDB" id="3795850at2759"/>
<sequence length="342" mass="39103">MDVSMSWALPVKVDRLGAHLQAYVETLDTIITLRLCNRHGAGSGIFVQKLPVEIIQVIEKLIFREICKAKYPEWQVELHCFENECRPVDHLLREEQLDCYFGHDDYTADVCCNCQKEAGLPSHDEPDDEQLQKRLAKLDEQGHFDNYEWYDVHSERQGDWVTRVGNAKSIDGFFDEHDELLGEHFGVSVWTSHVRLDRDKCRHNYDAAHTTVAYLTLPDPYQRELRWEMSEDDRECGPWTGCESGYGIPVKLIGHPTPASLQRFARAMNILDLKVFEHESQAGPPVGFRLKNAVIKEGPPKKKTWPRSHFCCAAYPLTKPYRVHIHIGGGPTGHAAADNAKE</sequence>
<dbReference type="Proteomes" id="UP000192596">
    <property type="component" value="Unassembled WGS sequence"/>
</dbReference>
<reference evidence="2" key="1">
    <citation type="submission" date="2017-03" db="EMBL/GenBank/DDBJ databases">
        <title>Genomes of endolithic fungi from Antarctica.</title>
        <authorList>
            <person name="Coleine C."/>
            <person name="Masonjones S."/>
            <person name="Stajich J.E."/>
        </authorList>
    </citation>
    <scope>NUCLEOTIDE SEQUENCE [LARGE SCALE GENOMIC DNA]</scope>
    <source>
        <strain evidence="2">CCFEE 5527</strain>
    </source>
</reference>
<evidence type="ECO:0000313" key="2">
    <source>
        <dbReference type="Proteomes" id="UP000192596"/>
    </source>
</evidence>
<name>A0A1V8TJ26_9PEZI</name>
<evidence type="ECO:0000313" key="1">
    <source>
        <dbReference type="EMBL" id="OQO11241.1"/>
    </source>
</evidence>